<proteinExistence type="predicted"/>
<dbReference type="EMBL" id="JACHFE010000009">
    <property type="protein sequence ID" value="MBB5322626.1"/>
    <property type="molecule type" value="Genomic_DNA"/>
</dbReference>
<reference evidence="3 4" key="1">
    <citation type="submission" date="2020-08" db="EMBL/GenBank/DDBJ databases">
        <title>Genomic Encyclopedia of Type Strains, Phase IV (KMG-IV): sequencing the most valuable type-strain genomes for metagenomic binning, comparative biology and taxonomic classification.</title>
        <authorList>
            <person name="Goeker M."/>
        </authorList>
    </citation>
    <scope>NUCLEOTIDE SEQUENCE [LARGE SCALE GENOMIC DNA]</scope>
    <source>
        <strain evidence="3 4">DSM 22359</strain>
    </source>
</reference>
<evidence type="ECO:0000313" key="3">
    <source>
        <dbReference type="EMBL" id="MBB5322626.1"/>
    </source>
</evidence>
<dbReference type="RefSeq" id="WP_183706006.1">
    <property type="nucleotide sequence ID" value="NZ_JACHFE010000009.1"/>
</dbReference>
<evidence type="ECO:0000256" key="1">
    <source>
        <dbReference type="SAM" id="SignalP"/>
    </source>
</evidence>
<feature type="signal peptide" evidence="1">
    <location>
        <begin position="1"/>
        <end position="19"/>
    </location>
</feature>
<name>A0A840UNH5_9GAMM</name>
<gene>
    <name evidence="3" type="ORF">HNR38_003133</name>
</gene>
<comment type="caution">
    <text evidence="3">The sequence shown here is derived from an EMBL/GenBank/DDBJ whole genome shotgun (WGS) entry which is preliminary data.</text>
</comment>
<dbReference type="AlphaFoldDB" id="A0A840UNH5"/>
<organism evidence="3 4">
    <name type="scientific">Marinobacter oulmenensis</name>
    <dbReference type="NCBI Taxonomy" id="643747"/>
    <lineage>
        <taxon>Bacteria</taxon>
        <taxon>Pseudomonadati</taxon>
        <taxon>Pseudomonadota</taxon>
        <taxon>Gammaproteobacteria</taxon>
        <taxon>Pseudomonadales</taxon>
        <taxon>Marinobacteraceae</taxon>
        <taxon>Marinobacter</taxon>
    </lineage>
</organism>
<accession>A0A840UNH5</accession>
<dbReference type="InterPro" id="IPR021796">
    <property type="entry name" value="Tll0287-like_dom"/>
</dbReference>
<feature type="chain" id="PRO_5032961051" description="Tll0287-like domain-containing protein" evidence="1">
    <location>
        <begin position="20"/>
        <end position="189"/>
    </location>
</feature>
<keyword evidence="4" id="KW-1185">Reference proteome</keyword>
<sequence length="189" mass="20369">MSMKPMAAALLLSAFPVLATATPAEPTTDELVSEARALVKNFGGTLKQALQQAVKDGGLANGIAACNTLAPEIAAQNSQGSWEIARTSLKLRNPDNVPTEWQQLQLQAMDAQPVRDGKPVEVWQVSDAEGQPRFQYMSAIPTQGMCLKCHGTSIDPKVQAKLKELYPRDQATGFSEGELRGAFVVTYQP</sequence>
<dbReference type="Pfam" id="PF11845">
    <property type="entry name" value="Tll0287-like"/>
    <property type="match status" value="1"/>
</dbReference>
<protein>
    <recommendedName>
        <fullName evidence="2">Tll0287-like domain-containing protein</fullName>
    </recommendedName>
</protein>
<evidence type="ECO:0000259" key="2">
    <source>
        <dbReference type="Pfam" id="PF11845"/>
    </source>
</evidence>
<evidence type="ECO:0000313" key="4">
    <source>
        <dbReference type="Proteomes" id="UP000591735"/>
    </source>
</evidence>
<feature type="domain" description="Tll0287-like" evidence="2">
    <location>
        <begin position="28"/>
        <end position="186"/>
    </location>
</feature>
<dbReference type="Proteomes" id="UP000591735">
    <property type="component" value="Unassembled WGS sequence"/>
</dbReference>
<keyword evidence="1" id="KW-0732">Signal</keyword>